<reference evidence="2" key="2">
    <citation type="submission" date="2022-01" db="EMBL/GenBank/DDBJ databases">
        <authorList>
            <person name="Yamashiro T."/>
            <person name="Shiraishi A."/>
            <person name="Satake H."/>
            <person name="Nakayama K."/>
        </authorList>
    </citation>
    <scope>NUCLEOTIDE SEQUENCE</scope>
</reference>
<evidence type="ECO:0000259" key="1">
    <source>
        <dbReference type="Pfam" id="PF24626"/>
    </source>
</evidence>
<keyword evidence="3" id="KW-1185">Reference proteome</keyword>
<proteinExistence type="predicted"/>
<dbReference type="EMBL" id="BQNB010008626">
    <property type="protein sequence ID" value="GJS52017.1"/>
    <property type="molecule type" value="Genomic_DNA"/>
</dbReference>
<organism evidence="2 3">
    <name type="scientific">Tanacetum coccineum</name>
    <dbReference type="NCBI Taxonomy" id="301880"/>
    <lineage>
        <taxon>Eukaryota</taxon>
        <taxon>Viridiplantae</taxon>
        <taxon>Streptophyta</taxon>
        <taxon>Embryophyta</taxon>
        <taxon>Tracheophyta</taxon>
        <taxon>Spermatophyta</taxon>
        <taxon>Magnoliopsida</taxon>
        <taxon>eudicotyledons</taxon>
        <taxon>Gunneridae</taxon>
        <taxon>Pentapetalae</taxon>
        <taxon>asterids</taxon>
        <taxon>campanulids</taxon>
        <taxon>Asterales</taxon>
        <taxon>Asteraceae</taxon>
        <taxon>Asteroideae</taxon>
        <taxon>Anthemideae</taxon>
        <taxon>Anthemidinae</taxon>
        <taxon>Tanacetum</taxon>
    </lineage>
</organism>
<evidence type="ECO:0000313" key="3">
    <source>
        <dbReference type="Proteomes" id="UP001151760"/>
    </source>
</evidence>
<comment type="caution">
    <text evidence="2">The sequence shown here is derived from an EMBL/GenBank/DDBJ whole genome shotgun (WGS) entry which is preliminary data.</text>
</comment>
<sequence>MRCSQIKGLGCGHPKRQVENAIAEMLHGLANNGKEGRWSVSHIVDLNLFKFTIVLQKANQILYQGPTKVVLIKEKLKVVRDHQKSYADNRRKPLEFEVGDKVLLKVSSWKGVMRFGKRGKLAPRYVGPFEILERIGPVAYRLRLPK</sequence>
<reference evidence="2" key="1">
    <citation type="journal article" date="2022" name="Int. J. Mol. Sci.">
        <title>Draft Genome of Tanacetum Coccineum: Genomic Comparison of Closely Related Tanacetum-Family Plants.</title>
        <authorList>
            <person name="Yamashiro T."/>
            <person name="Shiraishi A."/>
            <person name="Nakayama K."/>
            <person name="Satake H."/>
        </authorList>
    </citation>
    <scope>NUCLEOTIDE SEQUENCE</scope>
</reference>
<feature type="domain" description="Tf2-1-like SH3-like" evidence="1">
    <location>
        <begin position="99"/>
        <end position="146"/>
    </location>
</feature>
<dbReference type="PANTHER" id="PTHR46148">
    <property type="entry name" value="CHROMO DOMAIN-CONTAINING PROTEIN"/>
    <property type="match status" value="1"/>
</dbReference>
<evidence type="ECO:0000313" key="2">
    <source>
        <dbReference type="EMBL" id="GJS52017.1"/>
    </source>
</evidence>
<accession>A0ABQ4WGP7</accession>
<name>A0ABQ4WGP7_9ASTR</name>
<dbReference type="Proteomes" id="UP001151760">
    <property type="component" value="Unassembled WGS sequence"/>
</dbReference>
<gene>
    <name evidence="2" type="ORF">Tco_0625379</name>
</gene>
<dbReference type="InterPro" id="IPR056924">
    <property type="entry name" value="SH3_Tf2-1"/>
</dbReference>
<dbReference type="PANTHER" id="PTHR46148:SF57">
    <property type="entry name" value="OS12G0499874 PROTEIN"/>
    <property type="match status" value="1"/>
</dbReference>
<protein>
    <recommendedName>
        <fullName evidence="1">Tf2-1-like SH3-like domain-containing protein</fullName>
    </recommendedName>
</protein>
<dbReference type="Pfam" id="PF24626">
    <property type="entry name" value="SH3_Tf2-1"/>
    <property type="match status" value="1"/>
</dbReference>